<name>A0A853D9B7_9MICO</name>
<gene>
    <name evidence="2" type="ORF">HNR15_000795</name>
</gene>
<feature type="compositionally biased region" description="Low complexity" evidence="1">
    <location>
        <begin position="142"/>
        <end position="159"/>
    </location>
</feature>
<comment type="caution">
    <text evidence="2">The sequence shown here is derived from an EMBL/GenBank/DDBJ whole genome shotgun (WGS) entry which is preliminary data.</text>
</comment>
<reference evidence="2 3" key="1">
    <citation type="submission" date="2020-07" db="EMBL/GenBank/DDBJ databases">
        <title>Sequencing the genomes of 1000 actinobacteria strains.</title>
        <authorList>
            <person name="Klenk H.-P."/>
        </authorList>
    </citation>
    <scope>NUCLEOTIDE SEQUENCE [LARGE SCALE GENOMIC DNA]</scope>
    <source>
        <strain evidence="2 3">DSM 29531</strain>
    </source>
</reference>
<organism evidence="2 3">
    <name type="scientific">Allobranchiibius huperziae</name>
    <dbReference type="NCBI Taxonomy" id="1874116"/>
    <lineage>
        <taxon>Bacteria</taxon>
        <taxon>Bacillati</taxon>
        <taxon>Actinomycetota</taxon>
        <taxon>Actinomycetes</taxon>
        <taxon>Micrococcales</taxon>
        <taxon>Dermacoccaceae</taxon>
        <taxon>Allobranchiibius</taxon>
    </lineage>
</organism>
<feature type="region of interest" description="Disordered" evidence="1">
    <location>
        <begin position="131"/>
        <end position="169"/>
    </location>
</feature>
<dbReference type="RefSeq" id="WP_179479315.1">
    <property type="nucleotide sequence ID" value="NZ_JACCFW010000001.1"/>
</dbReference>
<dbReference type="Proteomes" id="UP000571817">
    <property type="component" value="Unassembled WGS sequence"/>
</dbReference>
<evidence type="ECO:0000313" key="3">
    <source>
        <dbReference type="Proteomes" id="UP000571817"/>
    </source>
</evidence>
<sequence length="169" mass="17947">MTVPVTPAAPAAAAAPAAFGKSAICWVQVDGRDWPVWYAPVGDVAYVVSGPGEQDLPDLPASVSITVRAKDTREYAGRFTASATRLHPGDEEWDEAVGALRPARLNSPDTDPAARWSRDGAVWALRPDFDAPAPVARDAPSGAREPAPTTATTRGRMPGHLGKRRRREG</sequence>
<proteinExistence type="predicted"/>
<dbReference type="EMBL" id="JACCFW010000001">
    <property type="protein sequence ID" value="NYJ73832.1"/>
    <property type="molecule type" value="Genomic_DNA"/>
</dbReference>
<protein>
    <submittedName>
        <fullName evidence="2">Uncharacterized protein</fullName>
    </submittedName>
</protein>
<keyword evidence="3" id="KW-1185">Reference proteome</keyword>
<dbReference type="AlphaFoldDB" id="A0A853D9B7"/>
<evidence type="ECO:0000313" key="2">
    <source>
        <dbReference type="EMBL" id="NYJ73832.1"/>
    </source>
</evidence>
<evidence type="ECO:0000256" key="1">
    <source>
        <dbReference type="SAM" id="MobiDB-lite"/>
    </source>
</evidence>
<accession>A0A853D9B7</accession>